<evidence type="ECO:0000256" key="1">
    <source>
        <dbReference type="SAM" id="MobiDB-lite"/>
    </source>
</evidence>
<name>A0A9P3GA52_9APHY</name>
<keyword evidence="3" id="KW-1185">Reference proteome</keyword>
<sequence>MAPTKIALAETRALPRASHSLRTLCLRPPSPRQDTIAPSPPSKSRLQQLAPRNGTQRRVQSYLFLVKVCRCLAHYA</sequence>
<feature type="region of interest" description="Disordered" evidence="1">
    <location>
        <begin position="20"/>
        <end position="55"/>
    </location>
</feature>
<accession>A0A9P3GA52</accession>
<evidence type="ECO:0000313" key="2">
    <source>
        <dbReference type="EMBL" id="GJE90210.1"/>
    </source>
</evidence>
<gene>
    <name evidence="2" type="ORF">PsYK624_063360</name>
</gene>
<organism evidence="2 3">
    <name type="scientific">Phanerochaete sordida</name>
    <dbReference type="NCBI Taxonomy" id="48140"/>
    <lineage>
        <taxon>Eukaryota</taxon>
        <taxon>Fungi</taxon>
        <taxon>Dikarya</taxon>
        <taxon>Basidiomycota</taxon>
        <taxon>Agaricomycotina</taxon>
        <taxon>Agaricomycetes</taxon>
        <taxon>Polyporales</taxon>
        <taxon>Phanerochaetaceae</taxon>
        <taxon>Phanerochaete</taxon>
    </lineage>
</organism>
<protein>
    <submittedName>
        <fullName evidence="2">Uncharacterized protein</fullName>
    </submittedName>
</protein>
<evidence type="ECO:0000313" key="3">
    <source>
        <dbReference type="Proteomes" id="UP000703269"/>
    </source>
</evidence>
<comment type="caution">
    <text evidence="2">The sequence shown here is derived from an EMBL/GenBank/DDBJ whole genome shotgun (WGS) entry which is preliminary data.</text>
</comment>
<proteinExistence type="predicted"/>
<dbReference type="AlphaFoldDB" id="A0A9P3GA52"/>
<dbReference type="EMBL" id="BPQB01000015">
    <property type="protein sequence ID" value="GJE90210.1"/>
    <property type="molecule type" value="Genomic_DNA"/>
</dbReference>
<reference evidence="2 3" key="1">
    <citation type="submission" date="2021-08" db="EMBL/GenBank/DDBJ databases">
        <title>Draft Genome Sequence of Phanerochaete sordida strain YK-624.</title>
        <authorList>
            <person name="Mori T."/>
            <person name="Dohra H."/>
            <person name="Suzuki T."/>
            <person name="Kawagishi H."/>
            <person name="Hirai H."/>
        </authorList>
    </citation>
    <scope>NUCLEOTIDE SEQUENCE [LARGE SCALE GENOMIC DNA]</scope>
    <source>
        <strain evidence="2 3">YK-624</strain>
    </source>
</reference>
<dbReference type="Proteomes" id="UP000703269">
    <property type="component" value="Unassembled WGS sequence"/>
</dbReference>